<keyword evidence="3" id="KW-1185">Reference proteome</keyword>
<feature type="transmembrane region" description="Helical" evidence="1">
    <location>
        <begin position="132"/>
        <end position="152"/>
    </location>
</feature>
<dbReference type="RefSeq" id="WP_029280616.1">
    <property type="nucleotide sequence ID" value="NZ_CP176757.1"/>
</dbReference>
<feature type="transmembrane region" description="Helical" evidence="1">
    <location>
        <begin position="217"/>
        <end position="234"/>
    </location>
</feature>
<feature type="transmembrane region" description="Helical" evidence="1">
    <location>
        <begin position="21"/>
        <end position="41"/>
    </location>
</feature>
<organism evidence="2 3">
    <name type="scientific">Metabacillus indicus</name>
    <name type="common">Bacillus indicus</name>
    <dbReference type="NCBI Taxonomy" id="246786"/>
    <lineage>
        <taxon>Bacteria</taxon>
        <taxon>Bacillati</taxon>
        <taxon>Bacillota</taxon>
        <taxon>Bacilli</taxon>
        <taxon>Bacillales</taxon>
        <taxon>Bacillaceae</taxon>
        <taxon>Metabacillus</taxon>
    </lineage>
</organism>
<dbReference type="OrthoDB" id="2836052at2"/>
<dbReference type="EMBL" id="JNVC02000004">
    <property type="protein sequence ID" value="KEZ52855.1"/>
    <property type="molecule type" value="Genomic_DNA"/>
</dbReference>
<keyword evidence="1" id="KW-1133">Transmembrane helix</keyword>
<evidence type="ECO:0000313" key="2">
    <source>
        <dbReference type="EMBL" id="KEZ52855.1"/>
    </source>
</evidence>
<feature type="transmembrane region" description="Helical" evidence="1">
    <location>
        <begin position="157"/>
        <end position="177"/>
    </location>
</feature>
<sequence length="242" mass="26767">MELDIKNYVNCNLSELVKRGHLIVGVLGALGPAILISYLILTGTAASFSIKHVSNFYCMLGMLAAVLHPLYFVNRDYSSKTVSLINNSKLNRKNYVLANVVIALWVSFIYVTVGIALLLVAQQLGVSGELKISFLLGFSANVFLLVLTFFLFGYFLLLYGVVSGAVYGILTASLLFFHNIMSNVMESTNNVFFSKLVENFPGYFYPVMVGSNPLSPLQYFIGCLTLIVLLMLVLKKSEKIEI</sequence>
<dbReference type="AlphaFoldDB" id="A0A084GZU3"/>
<dbReference type="Proteomes" id="UP000028549">
    <property type="component" value="Unassembled WGS sequence"/>
</dbReference>
<protein>
    <recommendedName>
        <fullName evidence="4">ABC transporter permease</fullName>
    </recommendedName>
</protein>
<proteinExistence type="predicted"/>
<comment type="caution">
    <text evidence="2">The sequence shown here is derived from an EMBL/GenBank/DDBJ whole genome shotgun (WGS) entry which is preliminary data.</text>
</comment>
<evidence type="ECO:0000313" key="3">
    <source>
        <dbReference type="Proteomes" id="UP000028549"/>
    </source>
</evidence>
<reference evidence="2 3" key="1">
    <citation type="journal article" date="2005" name="Int. J. Syst. Evol. Microbiol.">
        <title>Bacillus cibi sp. nov., isolated from jeotgal, a traditional Korean fermented seafood.</title>
        <authorList>
            <person name="Yoon J.H."/>
            <person name="Lee C.H."/>
            <person name="Oh T.K."/>
        </authorList>
    </citation>
    <scope>NUCLEOTIDE SEQUENCE [LARGE SCALE GENOMIC DNA]</scope>
    <source>
        <strain evidence="2 3">DSM 16189</strain>
    </source>
</reference>
<gene>
    <name evidence="2" type="ORF">GS18_0208450</name>
</gene>
<feature type="transmembrane region" description="Helical" evidence="1">
    <location>
        <begin position="53"/>
        <end position="74"/>
    </location>
</feature>
<keyword evidence="1" id="KW-0812">Transmembrane</keyword>
<accession>A0A084GZU3</accession>
<name>A0A084GZU3_METID</name>
<dbReference type="STRING" id="246786.GS18_0208450"/>
<keyword evidence="1" id="KW-0472">Membrane</keyword>
<feature type="transmembrane region" description="Helical" evidence="1">
    <location>
        <begin position="95"/>
        <end position="120"/>
    </location>
</feature>
<evidence type="ECO:0000256" key="1">
    <source>
        <dbReference type="SAM" id="Phobius"/>
    </source>
</evidence>
<evidence type="ECO:0008006" key="4">
    <source>
        <dbReference type="Google" id="ProtNLM"/>
    </source>
</evidence>